<organism evidence="1">
    <name type="scientific">viral metagenome</name>
    <dbReference type="NCBI Taxonomy" id="1070528"/>
    <lineage>
        <taxon>unclassified sequences</taxon>
        <taxon>metagenomes</taxon>
        <taxon>organismal metagenomes</taxon>
    </lineage>
</organism>
<reference evidence="1" key="1">
    <citation type="submission" date="2020-03" db="EMBL/GenBank/DDBJ databases">
        <title>The deep terrestrial virosphere.</title>
        <authorList>
            <person name="Holmfeldt K."/>
            <person name="Nilsson E."/>
            <person name="Simone D."/>
            <person name="Lopez-Fernandez M."/>
            <person name="Wu X."/>
            <person name="de Brujin I."/>
            <person name="Lundin D."/>
            <person name="Andersson A."/>
            <person name="Bertilsson S."/>
            <person name="Dopson M."/>
        </authorList>
    </citation>
    <scope>NUCLEOTIDE SEQUENCE</scope>
    <source>
        <strain evidence="1">MM415B03875</strain>
    </source>
</reference>
<gene>
    <name evidence="1" type="ORF">MM415B03875_0002</name>
</gene>
<evidence type="ECO:0000313" key="1">
    <source>
        <dbReference type="EMBL" id="QJA94378.1"/>
    </source>
</evidence>
<sequence>MYLTREKLKEAALLYCERTGQKPDKLLFDPLTMAETLPRWEMIRDRMASNQEEMRAMLDVV</sequence>
<name>A0A6M3LN89_9ZZZZ</name>
<protein>
    <submittedName>
        <fullName evidence="1">Uncharacterized protein</fullName>
    </submittedName>
</protein>
<proteinExistence type="predicted"/>
<accession>A0A6M3LN89</accession>
<dbReference type="AlphaFoldDB" id="A0A6M3LN89"/>
<dbReference type="EMBL" id="MT143227">
    <property type="protein sequence ID" value="QJA94378.1"/>
    <property type="molecule type" value="Genomic_DNA"/>
</dbReference>